<evidence type="ECO:0000256" key="1">
    <source>
        <dbReference type="ARBA" id="ARBA00022491"/>
    </source>
</evidence>
<reference evidence="6" key="1">
    <citation type="journal article" date="2018" name="Genome Biol.">
        <title>SKESA: strategic k-mer extension for scrupulous assemblies.</title>
        <authorList>
            <person name="Souvorov A."/>
            <person name="Agarwala R."/>
            <person name="Lipman D.J."/>
        </authorList>
    </citation>
    <scope>NUCLEOTIDE SEQUENCE</scope>
    <source>
        <strain evidence="6">MA.CK_94/00001630</strain>
    </source>
</reference>
<feature type="domain" description="HTH merR-type" evidence="5">
    <location>
        <begin position="21"/>
        <end position="86"/>
    </location>
</feature>
<dbReference type="Gene3D" id="1.10.1660.10">
    <property type="match status" value="1"/>
</dbReference>
<accession>A0A759YL24</accession>
<evidence type="ECO:0000313" key="6">
    <source>
        <dbReference type="EMBL" id="HAG2284720.1"/>
    </source>
</evidence>
<organism evidence="6">
    <name type="scientific">Salmonella enterica</name>
    <name type="common">Salmonella choleraesuis</name>
    <dbReference type="NCBI Taxonomy" id="28901"/>
    <lineage>
        <taxon>Bacteria</taxon>
        <taxon>Pseudomonadati</taxon>
        <taxon>Pseudomonadota</taxon>
        <taxon>Gammaproteobacteria</taxon>
        <taxon>Enterobacterales</taxon>
        <taxon>Enterobacteriaceae</taxon>
        <taxon>Salmonella</taxon>
    </lineage>
</organism>
<gene>
    <name evidence="6" type="ORF">G8W61_005115</name>
</gene>
<dbReference type="PROSITE" id="PS50937">
    <property type="entry name" value="HTH_MERR_2"/>
    <property type="match status" value="1"/>
</dbReference>
<evidence type="ECO:0000256" key="2">
    <source>
        <dbReference type="ARBA" id="ARBA00023015"/>
    </source>
</evidence>
<evidence type="ECO:0000256" key="3">
    <source>
        <dbReference type="ARBA" id="ARBA00023125"/>
    </source>
</evidence>
<keyword evidence="3" id="KW-0238">DNA-binding</keyword>
<reference evidence="6" key="2">
    <citation type="submission" date="2020-02" db="EMBL/GenBank/DDBJ databases">
        <authorList>
            <consortium name="NCBI Pathogen Detection Project"/>
        </authorList>
    </citation>
    <scope>NUCLEOTIDE SEQUENCE</scope>
    <source>
        <strain evidence="6">MA.CK_94/00001630</strain>
    </source>
</reference>
<evidence type="ECO:0000259" key="5">
    <source>
        <dbReference type="PROSITE" id="PS50937"/>
    </source>
</evidence>
<dbReference type="AlphaFoldDB" id="A0A759YL24"/>
<dbReference type="GO" id="GO:0003700">
    <property type="term" value="F:DNA-binding transcription factor activity"/>
    <property type="evidence" value="ECO:0007669"/>
    <property type="project" value="InterPro"/>
</dbReference>
<dbReference type="CDD" id="cd01105">
    <property type="entry name" value="HTH_GlnR-like"/>
    <property type="match status" value="1"/>
</dbReference>
<dbReference type="SUPFAM" id="SSF46955">
    <property type="entry name" value="Putative DNA-binding domain"/>
    <property type="match status" value="1"/>
</dbReference>
<dbReference type="InterPro" id="IPR000551">
    <property type="entry name" value="MerR-type_HTH_dom"/>
</dbReference>
<dbReference type="EMBL" id="DAAXRP010000028">
    <property type="protein sequence ID" value="HAG2284720.1"/>
    <property type="molecule type" value="Genomic_DNA"/>
</dbReference>
<dbReference type="InterPro" id="IPR009061">
    <property type="entry name" value="DNA-bd_dom_put_sf"/>
</dbReference>
<evidence type="ECO:0000256" key="4">
    <source>
        <dbReference type="ARBA" id="ARBA00023163"/>
    </source>
</evidence>
<dbReference type="InterPro" id="IPR047057">
    <property type="entry name" value="MerR_fam"/>
</dbReference>
<dbReference type="PANTHER" id="PTHR30204">
    <property type="entry name" value="REDOX-CYCLING DRUG-SENSING TRANSCRIPTIONAL ACTIVATOR SOXR"/>
    <property type="match status" value="1"/>
</dbReference>
<dbReference type="SMART" id="SM00422">
    <property type="entry name" value="HTH_MERR"/>
    <property type="match status" value="1"/>
</dbReference>
<keyword evidence="2" id="KW-0805">Transcription regulation</keyword>
<dbReference type="PANTHER" id="PTHR30204:SF69">
    <property type="entry name" value="MERR-FAMILY TRANSCRIPTIONAL REGULATOR"/>
    <property type="match status" value="1"/>
</dbReference>
<name>A0A759YL24_SALER</name>
<keyword evidence="1" id="KW-0678">Repressor</keyword>
<keyword evidence="4" id="KW-0804">Transcription</keyword>
<comment type="caution">
    <text evidence="6">The sequence shown here is derived from an EMBL/GenBank/DDBJ whole genome shotgun (WGS) entry which is preliminary data.</text>
</comment>
<dbReference type="Pfam" id="PF13411">
    <property type="entry name" value="MerR_1"/>
    <property type="match status" value="1"/>
</dbReference>
<proteinExistence type="predicted"/>
<dbReference type="GO" id="GO:0003677">
    <property type="term" value="F:DNA binding"/>
    <property type="evidence" value="ECO:0007669"/>
    <property type="project" value="UniProtKB-KW"/>
</dbReference>
<sequence length="103" mass="11627">MKTKKVSDSYNEFLEMVIIGIREVSEITGVPVRKLRYWEEKGIITSVDSDSSARQFSLSDVKKIILINELIDDGYTLDGAASKVEKRLSKINGIMEMINISNN</sequence>
<protein>
    <submittedName>
        <fullName evidence="6">MerR family transcriptional regulator</fullName>
    </submittedName>
</protein>